<dbReference type="GO" id="GO:0000160">
    <property type="term" value="P:phosphorelay signal transduction system"/>
    <property type="evidence" value="ECO:0007669"/>
    <property type="project" value="InterPro"/>
</dbReference>
<sequence>MMRGRMSPSLPSAALLLLVADHQFRDFLVNFLESQEYAPRVVGNPNDALQTLKGLDQALVFVDCQTVSAYGPSLYAKIKVACPASRIVLLCAKSHHDHRDIVKEAMDLGIYACLLAPFAEWEVLAMVRHSQVAKPAGRRQPRSKEKQ</sequence>
<dbReference type="PROSITE" id="PS50110">
    <property type="entry name" value="RESPONSE_REGULATORY"/>
    <property type="match status" value="1"/>
</dbReference>
<dbReference type="Gene3D" id="3.40.50.2300">
    <property type="match status" value="1"/>
</dbReference>
<reference evidence="3" key="1">
    <citation type="journal article" date="2020" name="mSystems">
        <title>Genome- and Community-Level Interaction Insights into Carbon Utilization and Element Cycling Functions of Hydrothermarchaeota in Hydrothermal Sediment.</title>
        <authorList>
            <person name="Zhou Z."/>
            <person name="Liu Y."/>
            <person name="Xu W."/>
            <person name="Pan J."/>
            <person name="Luo Z.H."/>
            <person name="Li M."/>
        </authorList>
    </citation>
    <scope>NUCLEOTIDE SEQUENCE [LARGE SCALE GENOMIC DNA]</scope>
    <source>
        <strain evidence="3">SpSt-767</strain>
    </source>
</reference>
<keyword evidence="1" id="KW-0597">Phosphoprotein</keyword>
<feature type="modified residue" description="4-aspartylphosphate" evidence="1">
    <location>
        <position position="63"/>
    </location>
</feature>
<dbReference type="SUPFAM" id="SSF52172">
    <property type="entry name" value="CheY-like"/>
    <property type="match status" value="1"/>
</dbReference>
<protein>
    <submittedName>
        <fullName evidence="3">Response regulator</fullName>
    </submittedName>
</protein>
<feature type="domain" description="Response regulatory" evidence="2">
    <location>
        <begin position="14"/>
        <end position="131"/>
    </location>
</feature>
<organism evidence="3">
    <name type="scientific">Desulfobacca acetoxidans</name>
    <dbReference type="NCBI Taxonomy" id="60893"/>
    <lineage>
        <taxon>Bacteria</taxon>
        <taxon>Pseudomonadati</taxon>
        <taxon>Thermodesulfobacteriota</taxon>
        <taxon>Desulfobaccia</taxon>
        <taxon>Desulfobaccales</taxon>
        <taxon>Desulfobaccaceae</taxon>
        <taxon>Desulfobacca</taxon>
    </lineage>
</organism>
<evidence type="ECO:0000259" key="2">
    <source>
        <dbReference type="PROSITE" id="PS50110"/>
    </source>
</evidence>
<gene>
    <name evidence="3" type="ORF">ENV52_01795</name>
</gene>
<dbReference type="InterPro" id="IPR001789">
    <property type="entry name" value="Sig_transdc_resp-reg_receiver"/>
</dbReference>
<accession>A0A7V6DNT2</accession>
<dbReference type="InterPro" id="IPR011006">
    <property type="entry name" value="CheY-like_superfamily"/>
</dbReference>
<proteinExistence type="predicted"/>
<evidence type="ECO:0000256" key="1">
    <source>
        <dbReference type="PROSITE-ProRule" id="PRU00169"/>
    </source>
</evidence>
<evidence type="ECO:0000313" key="3">
    <source>
        <dbReference type="EMBL" id="HHS28419.1"/>
    </source>
</evidence>
<dbReference type="CDD" id="cd00156">
    <property type="entry name" value="REC"/>
    <property type="match status" value="1"/>
</dbReference>
<comment type="caution">
    <text evidence="3">The sequence shown here is derived from an EMBL/GenBank/DDBJ whole genome shotgun (WGS) entry which is preliminary data.</text>
</comment>
<name>A0A7V6DNT2_9BACT</name>
<dbReference type="EMBL" id="DTGR01000028">
    <property type="protein sequence ID" value="HHS28419.1"/>
    <property type="molecule type" value="Genomic_DNA"/>
</dbReference>
<dbReference type="Pfam" id="PF00072">
    <property type="entry name" value="Response_reg"/>
    <property type="match status" value="1"/>
</dbReference>
<dbReference type="AlphaFoldDB" id="A0A7V6DNT2"/>